<organism evidence="7 8">
    <name type="scientific">Terriglobus saanensis (strain ATCC BAA-1853 / DSM 23119 / SP1PR4)</name>
    <dbReference type="NCBI Taxonomy" id="401053"/>
    <lineage>
        <taxon>Bacteria</taxon>
        <taxon>Pseudomonadati</taxon>
        <taxon>Acidobacteriota</taxon>
        <taxon>Terriglobia</taxon>
        <taxon>Terriglobales</taxon>
        <taxon>Acidobacteriaceae</taxon>
        <taxon>Terriglobus</taxon>
    </lineage>
</organism>
<dbReference type="eggNOG" id="COG0392">
    <property type="taxonomic scope" value="Bacteria"/>
</dbReference>
<keyword evidence="3 6" id="KW-0812">Transmembrane</keyword>
<dbReference type="Proteomes" id="UP000006844">
    <property type="component" value="Chromosome"/>
</dbReference>
<dbReference type="RefSeq" id="WP_013567430.1">
    <property type="nucleotide sequence ID" value="NC_014963.1"/>
</dbReference>
<evidence type="ECO:0000256" key="3">
    <source>
        <dbReference type="ARBA" id="ARBA00022692"/>
    </source>
</evidence>
<evidence type="ECO:0000256" key="6">
    <source>
        <dbReference type="SAM" id="Phobius"/>
    </source>
</evidence>
<protein>
    <recommendedName>
        <fullName evidence="9">Lysylphosphatidylglycerol synthetase/UPF0104</fullName>
    </recommendedName>
</protein>
<feature type="transmembrane region" description="Helical" evidence="6">
    <location>
        <begin position="259"/>
        <end position="279"/>
    </location>
</feature>
<name>E8V757_TERSS</name>
<evidence type="ECO:0000256" key="1">
    <source>
        <dbReference type="ARBA" id="ARBA00004651"/>
    </source>
</evidence>
<evidence type="ECO:0000256" key="5">
    <source>
        <dbReference type="ARBA" id="ARBA00023136"/>
    </source>
</evidence>
<feature type="transmembrane region" description="Helical" evidence="6">
    <location>
        <begin position="74"/>
        <end position="97"/>
    </location>
</feature>
<feature type="transmembrane region" description="Helical" evidence="6">
    <location>
        <begin position="299"/>
        <end position="325"/>
    </location>
</feature>
<dbReference type="KEGG" id="tsa:AciPR4_0864"/>
<dbReference type="InterPro" id="IPR022791">
    <property type="entry name" value="L-PG_synthase/AglD"/>
</dbReference>
<accession>E8V757</accession>
<dbReference type="PANTHER" id="PTHR39087">
    <property type="entry name" value="UPF0104 MEMBRANE PROTEIN MJ1595"/>
    <property type="match status" value="1"/>
</dbReference>
<comment type="subcellular location">
    <subcellularLocation>
        <location evidence="1">Cell membrane</location>
        <topology evidence="1">Multi-pass membrane protein</topology>
    </subcellularLocation>
</comment>
<sequence length="343" mass="36943">MNSRKLVVPLLTIAFVLFIAWLLIYRIHFDWKMFGNQLRSASPVHIAAGVALIYLSFVIRSWRWAIFLRPGTKVGPLSLLGSQFVGFSAVAMFGRLADLSRPYLIAKRTKTNVPAQIAVYTVERMFDLGAAALIFSSAFAFAPKDMPHHETFVHVGVFSLIGTVALAIIALVVRVSGVAVAGFARGALSGLSEKFATSLSEKILHFREGLSAISSMNEFVIAAVMSLAMWAMIAFAYVQTCHAFVLEPTLAHLTFSQAMLLMAASIGGSLLQLPVVGWFTQIAVTSTAMHASYGTPIETATGCGALLLLVTSLSIVPIGLIYARVESISMKELKKTSAEPAAV</sequence>
<dbReference type="HOGENOM" id="CLU_048072_3_1_0"/>
<dbReference type="EMBL" id="CP002467">
    <property type="protein sequence ID" value="ADV81697.1"/>
    <property type="molecule type" value="Genomic_DNA"/>
</dbReference>
<dbReference type="GO" id="GO:0005886">
    <property type="term" value="C:plasma membrane"/>
    <property type="evidence" value="ECO:0007669"/>
    <property type="project" value="UniProtKB-SubCell"/>
</dbReference>
<dbReference type="PANTHER" id="PTHR39087:SF2">
    <property type="entry name" value="UPF0104 MEMBRANE PROTEIN MJ1595"/>
    <property type="match status" value="1"/>
</dbReference>
<evidence type="ECO:0000256" key="2">
    <source>
        <dbReference type="ARBA" id="ARBA00022475"/>
    </source>
</evidence>
<keyword evidence="4 6" id="KW-1133">Transmembrane helix</keyword>
<gene>
    <name evidence="7" type="ordered locus">AciPR4_0864</name>
</gene>
<keyword evidence="8" id="KW-1185">Reference proteome</keyword>
<dbReference type="AlphaFoldDB" id="E8V757"/>
<dbReference type="Pfam" id="PF03706">
    <property type="entry name" value="LPG_synthase_TM"/>
    <property type="match status" value="1"/>
</dbReference>
<dbReference type="STRING" id="401053.AciPR4_0864"/>
<keyword evidence="2" id="KW-1003">Cell membrane</keyword>
<evidence type="ECO:0000313" key="8">
    <source>
        <dbReference type="Proteomes" id="UP000006844"/>
    </source>
</evidence>
<proteinExistence type="predicted"/>
<feature type="transmembrane region" description="Helical" evidence="6">
    <location>
        <begin position="7"/>
        <end position="24"/>
    </location>
</feature>
<evidence type="ECO:0000313" key="7">
    <source>
        <dbReference type="EMBL" id="ADV81697.1"/>
    </source>
</evidence>
<evidence type="ECO:0008006" key="9">
    <source>
        <dbReference type="Google" id="ProtNLM"/>
    </source>
</evidence>
<feature type="transmembrane region" description="Helical" evidence="6">
    <location>
        <begin position="219"/>
        <end position="238"/>
    </location>
</feature>
<keyword evidence="5 6" id="KW-0472">Membrane</keyword>
<feature type="transmembrane region" description="Helical" evidence="6">
    <location>
        <begin position="152"/>
        <end position="173"/>
    </location>
</feature>
<reference evidence="7 8" key="1">
    <citation type="journal article" date="2012" name="Stand. Genomic Sci.">
        <title>Complete genome sequence of Terriglobus saanensis type strain SP1PR4(T), an Acidobacteria from tundra soil.</title>
        <authorList>
            <person name="Rawat S.R."/>
            <person name="Mannisto M.K."/>
            <person name="Starovoytov V."/>
            <person name="Goodwin L."/>
            <person name="Nolan M."/>
            <person name="Hauser L."/>
            <person name="Land M."/>
            <person name="Davenport K.W."/>
            <person name="Woyke T."/>
            <person name="Haggblom M.M."/>
        </authorList>
    </citation>
    <scope>NUCLEOTIDE SEQUENCE</scope>
    <source>
        <strain evidence="8">ATCC BAA-1853 / DSM 23119 / SP1PR4</strain>
    </source>
</reference>
<feature type="transmembrane region" description="Helical" evidence="6">
    <location>
        <begin position="44"/>
        <end position="62"/>
    </location>
</feature>
<evidence type="ECO:0000256" key="4">
    <source>
        <dbReference type="ARBA" id="ARBA00022989"/>
    </source>
</evidence>